<keyword evidence="6" id="KW-0813">Transport</keyword>
<comment type="similarity">
    <text evidence="6">Belongs to the ABC-4 integral membrane protein family.</text>
</comment>
<evidence type="ECO:0000256" key="3">
    <source>
        <dbReference type="ARBA" id="ARBA00022692"/>
    </source>
</evidence>
<evidence type="ECO:0000313" key="9">
    <source>
        <dbReference type="Proteomes" id="UP000198718"/>
    </source>
</evidence>
<accession>A0A1G9DXS7</accession>
<dbReference type="GO" id="GO:0055085">
    <property type="term" value="P:transmembrane transport"/>
    <property type="evidence" value="ECO:0007669"/>
    <property type="project" value="UniProtKB-UniRule"/>
</dbReference>
<feature type="domain" description="ABC3 transporter permease C-terminal" evidence="7">
    <location>
        <begin position="64"/>
        <end position="177"/>
    </location>
</feature>
<feature type="transmembrane region" description="Helical" evidence="6">
    <location>
        <begin position="17"/>
        <end position="34"/>
    </location>
</feature>
<feature type="transmembrane region" description="Helical" evidence="6">
    <location>
        <begin position="604"/>
        <end position="625"/>
    </location>
</feature>
<feature type="transmembrane region" description="Helical" evidence="6">
    <location>
        <begin position="162"/>
        <end position="183"/>
    </location>
</feature>
<feature type="transmembrane region" description="Helical" evidence="6">
    <location>
        <begin position="289"/>
        <end position="312"/>
    </location>
</feature>
<name>A0A1G9DXS7_9FIRM</name>
<feature type="transmembrane region" description="Helical" evidence="6">
    <location>
        <begin position="204"/>
        <end position="224"/>
    </location>
</feature>
<dbReference type="OrthoDB" id="9781780at2"/>
<dbReference type="PIRSF" id="PIRSF018968">
    <property type="entry name" value="ABC_permease_BceB"/>
    <property type="match status" value="1"/>
</dbReference>
<keyword evidence="5 6" id="KW-0472">Membrane</keyword>
<feature type="transmembrane region" description="Helical" evidence="6">
    <location>
        <begin position="60"/>
        <end position="83"/>
    </location>
</feature>
<dbReference type="EMBL" id="FNFP01000003">
    <property type="protein sequence ID" value="SDK68619.1"/>
    <property type="molecule type" value="Genomic_DNA"/>
</dbReference>
<evidence type="ECO:0000313" key="8">
    <source>
        <dbReference type="EMBL" id="SDK68619.1"/>
    </source>
</evidence>
<proteinExistence type="inferred from homology"/>
<sequence length="671" mass="75360">MYSKIAVGNVKKSFKDYAIYFLTLTLAVCIFYSFNSIESQSAIIEMQKSGKQYTNMLIDILGYVSVFVSVILGSLILYANNFLIKKRKKELGIYMTLGMGKSKISRILVTETILVGVISLVSGLLIGIVVSQGLSVLTSKLFEVGMSEYSFIISTAAMGKTIFYFGIMFLLVIVFNTFVISKYKIIDLLIAGRKNEDIKFKNPIVYLIGFLLCVVSLTVAYKLILEVGLDVSNSKFLISIILGIIGTILFFFSLAGFILFITKRNKKIYFKDLNIFIVKQLNSKVNTNFLSMSIICLMLFFTIGILSTGISFKSSLEAGLEQATPFDASARNIVFGDEKAISILESLNNIGFKFDNNEKYTEYAIYKSEQTPLDMFGNGLSEKSKSELRKLRYNVDIVKLSEYNDILNIQNKKNVILRDDEALLLGNIGKVEPILKEFLNKNNSVKLGEKELVIKNKELITDNLSTDTFTSVFPTLVVNDKLVNDYNATEYVLNINYSDNNKEQSEEKYYKLFEDFRDGKINLENIGFVNGYTKIDIYNQNKGLTTTILFVGIYLGLVFLITSMAVLSLQQLSEASDSIDRYKAIKKIGASEDMIKKTIFTQTLVYFSLPILLALVHSIVGIKVANDFISMFNEANIVTSSIITSLILVLIYGGYFVATYSGYKNIVKNNI</sequence>
<dbReference type="GO" id="GO:0005886">
    <property type="term" value="C:plasma membrane"/>
    <property type="evidence" value="ECO:0007669"/>
    <property type="project" value="UniProtKB-SubCell"/>
</dbReference>
<comment type="subcellular location">
    <subcellularLocation>
        <location evidence="1 6">Cell membrane</location>
        <topology evidence="1 6">Multi-pass membrane protein</topology>
    </subcellularLocation>
</comment>
<gene>
    <name evidence="8" type="ORF">SAMN05660472_01770</name>
</gene>
<evidence type="ECO:0000256" key="6">
    <source>
        <dbReference type="PIRNR" id="PIRNR018968"/>
    </source>
</evidence>
<dbReference type="STRING" id="393762.SAMN05660472_01770"/>
<feature type="transmembrane region" description="Helical" evidence="6">
    <location>
        <begin position="236"/>
        <end position="261"/>
    </location>
</feature>
<evidence type="ECO:0000256" key="1">
    <source>
        <dbReference type="ARBA" id="ARBA00004651"/>
    </source>
</evidence>
<evidence type="ECO:0000256" key="5">
    <source>
        <dbReference type="ARBA" id="ARBA00023136"/>
    </source>
</evidence>
<reference evidence="8 9" key="1">
    <citation type="submission" date="2016-10" db="EMBL/GenBank/DDBJ databases">
        <authorList>
            <person name="de Groot N.N."/>
        </authorList>
    </citation>
    <scope>NUCLEOTIDE SEQUENCE [LARGE SCALE GENOMIC DNA]</scope>
    <source>
        <strain evidence="8 9">DSM 18346</strain>
    </source>
</reference>
<evidence type="ECO:0000256" key="2">
    <source>
        <dbReference type="ARBA" id="ARBA00022475"/>
    </source>
</evidence>
<dbReference type="Pfam" id="PF02687">
    <property type="entry name" value="FtsX"/>
    <property type="match status" value="1"/>
</dbReference>
<keyword evidence="2 6" id="KW-1003">Cell membrane</keyword>
<evidence type="ECO:0000259" key="7">
    <source>
        <dbReference type="Pfam" id="PF02687"/>
    </source>
</evidence>
<keyword evidence="9" id="KW-1185">Reference proteome</keyword>
<feature type="transmembrane region" description="Helical" evidence="6">
    <location>
        <begin position="548"/>
        <end position="569"/>
    </location>
</feature>
<organism evidence="8 9">
    <name type="scientific">Natronincola ferrireducens</name>
    <dbReference type="NCBI Taxonomy" id="393762"/>
    <lineage>
        <taxon>Bacteria</taxon>
        <taxon>Bacillati</taxon>
        <taxon>Bacillota</taxon>
        <taxon>Clostridia</taxon>
        <taxon>Peptostreptococcales</taxon>
        <taxon>Natronincolaceae</taxon>
        <taxon>Natronincola</taxon>
    </lineage>
</organism>
<dbReference type="InterPro" id="IPR027022">
    <property type="entry name" value="ABC_permease_BceB-typ"/>
</dbReference>
<evidence type="ECO:0000256" key="4">
    <source>
        <dbReference type="ARBA" id="ARBA00022989"/>
    </source>
</evidence>
<dbReference type="PANTHER" id="PTHR46795:SF3">
    <property type="entry name" value="ABC TRANSPORTER PERMEASE"/>
    <property type="match status" value="1"/>
</dbReference>
<dbReference type="InterPro" id="IPR052536">
    <property type="entry name" value="ABC-4_Integral_Memb_Prot"/>
</dbReference>
<dbReference type="Proteomes" id="UP000198718">
    <property type="component" value="Unassembled WGS sequence"/>
</dbReference>
<keyword evidence="4 6" id="KW-1133">Transmembrane helix</keyword>
<dbReference type="InterPro" id="IPR003838">
    <property type="entry name" value="ABC3_permease_C"/>
</dbReference>
<dbReference type="AlphaFoldDB" id="A0A1G9DXS7"/>
<feature type="transmembrane region" description="Helical" evidence="6">
    <location>
        <begin position="637"/>
        <end position="658"/>
    </location>
</feature>
<dbReference type="PANTHER" id="PTHR46795">
    <property type="entry name" value="ABC TRANSPORTER PERMEASE-RELATED-RELATED"/>
    <property type="match status" value="1"/>
</dbReference>
<keyword evidence="3 6" id="KW-0812">Transmembrane</keyword>
<feature type="transmembrane region" description="Helical" evidence="6">
    <location>
        <begin position="104"/>
        <end position="130"/>
    </location>
</feature>
<protein>
    <submittedName>
        <fullName evidence="8">Putative ABC transport system permease protein</fullName>
    </submittedName>
</protein>